<dbReference type="NCBIfam" id="TIGR02550">
    <property type="entry name" value="flagell_flgL"/>
    <property type="match status" value="1"/>
</dbReference>
<dbReference type="Pfam" id="PF00669">
    <property type="entry name" value="Flagellin_N"/>
    <property type="match status" value="1"/>
</dbReference>
<dbReference type="RefSeq" id="WP_286355555.1">
    <property type="nucleotide sequence ID" value="NZ_AP027079.1"/>
</dbReference>
<dbReference type="SUPFAM" id="SSF64518">
    <property type="entry name" value="Phase 1 flagellin"/>
    <property type="match status" value="1"/>
</dbReference>
<dbReference type="PANTHER" id="PTHR42792">
    <property type="entry name" value="FLAGELLIN"/>
    <property type="match status" value="1"/>
</dbReference>
<name>A0ABM8DPP0_9BACT</name>
<protein>
    <submittedName>
        <fullName evidence="2">Flagellar hook-associated protein 3</fullName>
    </submittedName>
</protein>
<keyword evidence="2" id="KW-0282">Flagellum</keyword>
<reference evidence="3" key="1">
    <citation type="journal article" date="2023" name="Int. J. Syst. Evol. Microbiol.">
        <title>Mesoterricola silvestris gen. nov., sp. nov., Mesoterricola sediminis sp. nov., Geothrix oryzae sp. nov., Geothrix edaphica sp. nov., Geothrix rubra sp. nov., and Geothrix limicola sp. nov., six novel members of Acidobacteriota isolated from soils.</title>
        <authorList>
            <person name="Itoh H."/>
            <person name="Sugisawa Y."/>
            <person name="Mise K."/>
            <person name="Xu Z."/>
            <person name="Kuniyasu M."/>
            <person name="Ushijima N."/>
            <person name="Kawano K."/>
            <person name="Kobayashi E."/>
            <person name="Shiratori Y."/>
            <person name="Masuda Y."/>
            <person name="Senoo K."/>
        </authorList>
    </citation>
    <scope>NUCLEOTIDE SEQUENCE [LARGE SCALE GENOMIC DNA]</scope>
    <source>
        <strain evidence="3">Red222</strain>
    </source>
</reference>
<gene>
    <name evidence="2" type="primary">flgL</name>
    <name evidence="2" type="ORF">GETHOR_10210</name>
</gene>
<organism evidence="2 3">
    <name type="scientific">Geothrix oryzae</name>
    <dbReference type="NCBI Taxonomy" id="2927975"/>
    <lineage>
        <taxon>Bacteria</taxon>
        <taxon>Pseudomonadati</taxon>
        <taxon>Acidobacteriota</taxon>
        <taxon>Holophagae</taxon>
        <taxon>Holophagales</taxon>
        <taxon>Holophagaceae</taxon>
        <taxon>Geothrix</taxon>
    </lineage>
</organism>
<dbReference type="InterPro" id="IPR013384">
    <property type="entry name" value="Flagell_FlgL"/>
</dbReference>
<dbReference type="InterPro" id="IPR001492">
    <property type="entry name" value="Flagellin"/>
</dbReference>
<dbReference type="Proteomes" id="UP001242010">
    <property type="component" value="Chromosome"/>
</dbReference>
<evidence type="ECO:0000313" key="3">
    <source>
        <dbReference type="Proteomes" id="UP001242010"/>
    </source>
</evidence>
<accession>A0ABM8DPP0</accession>
<proteinExistence type="predicted"/>
<dbReference type="PANTHER" id="PTHR42792:SF1">
    <property type="entry name" value="FLAGELLAR HOOK-ASSOCIATED PROTEIN 3"/>
    <property type="match status" value="1"/>
</dbReference>
<keyword evidence="3" id="KW-1185">Reference proteome</keyword>
<evidence type="ECO:0000313" key="2">
    <source>
        <dbReference type="EMBL" id="BDU68920.1"/>
    </source>
</evidence>
<dbReference type="EMBL" id="AP027079">
    <property type="protein sequence ID" value="BDU68920.1"/>
    <property type="molecule type" value="Genomic_DNA"/>
</dbReference>
<feature type="domain" description="Flagellin N-terminal" evidence="1">
    <location>
        <begin position="11"/>
        <end position="142"/>
    </location>
</feature>
<keyword evidence="2" id="KW-0969">Cilium</keyword>
<sequence length="313" mass="33083">MSFRTPSTTQQRQTLLDLERTKERLALNTTRLASGKRITRPGDDPAAAALVLDFQNSIQANGQFIKQADSALSFLMSSEDVVTGSLNAVTRLRELAQQAANSTNGAAGRAALAQEVDSIRSNLLALANTKDQGKYLFAGTQTQTLPFAIPVPPNTPPYGPGNGAITYSGDSGDINLDVTSNTAVTTNLPGDKVFFGSGGVGSSTDLFTVVTQLHDALLANSTTGIQTAMTDLKGIFDNLNQIQDDLGGRQAGLLDLKDTLSGFNLTLQGLQDTQEGTDYVQSATELSSDQTIQTATLSALAKINKTNLFDYLG</sequence>
<dbReference type="Gene3D" id="1.20.1330.10">
    <property type="entry name" value="f41 fragment of flagellin, N-terminal domain"/>
    <property type="match status" value="1"/>
</dbReference>
<evidence type="ECO:0000259" key="1">
    <source>
        <dbReference type="Pfam" id="PF00669"/>
    </source>
</evidence>
<dbReference type="InterPro" id="IPR001029">
    <property type="entry name" value="Flagellin_N"/>
</dbReference>
<keyword evidence="2" id="KW-0966">Cell projection</keyword>